<sequence length="123" mass="13509">MMDIKTTSLAPTPTQDITSATTNSGLEDSGSGTGVGVFVAMVIILFIVAVVMVVFFVRNQFGFKDNVQQRITNLRKRFDHGDDNSAIAENGEAQSTQVPLLEEDSMQVLSILAMYRLWYSGDQ</sequence>
<accession>K1RWI8</accession>
<proteinExistence type="predicted"/>
<evidence type="ECO:0000313" key="3">
    <source>
        <dbReference type="EMBL" id="EKC39246.1"/>
    </source>
</evidence>
<protein>
    <submittedName>
        <fullName evidence="3">Uncharacterized protein</fullName>
    </submittedName>
</protein>
<dbReference type="AlphaFoldDB" id="K1RWI8"/>
<evidence type="ECO:0000256" key="1">
    <source>
        <dbReference type="SAM" id="MobiDB-lite"/>
    </source>
</evidence>
<feature type="transmembrane region" description="Helical" evidence="2">
    <location>
        <begin position="35"/>
        <end position="57"/>
    </location>
</feature>
<name>K1RWI8_MAGGI</name>
<gene>
    <name evidence="3" type="ORF">CGI_10006825</name>
</gene>
<dbReference type="EMBL" id="JH817400">
    <property type="protein sequence ID" value="EKC39246.1"/>
    <property type="molecule type" value="Genomic_DNA"/>
</dbReference>
<feature type="region of interest" description="Disordered" evidence="1">
    <location>
        <begin position="1"/>
        <end position="28"/>
    </location>
</feature>
<keyword evidence="2" id="KW-0812">Transmembrane</keyword>
<feature type="compositionally biased region" description="Polar residues" evidence="1">
    <location>
        <begin position="1"/>
        <end position="26"/>
    </location>
</feature>
<reference evidence="3" key="1">
    <citation type="journal article" date="2012" name="Nature">
        <title>The oyster genome reveals stress adaptation and complexity of shell formation.</title>
        <authorList>
            <person name="Zhang G."/>
            <person name="Fang X."/>
            <person name="Guo X."/>
            <person name="Li L."/>
            <person name="Luo R."/>
            <person name="Xu F."/>
            <person name="Yang P."/>
            <person name="Zhang L."/>
            <person name="Wang X."/>
            <person name="Qi H."/>
            <person name="Xiong Z."/>
            <person name="Que H."/>
            <person name="Xie Y."/>
            <person name="Holland P.W."/>
            <person name="Paps J."/>
            <person name="Zhu Y."/>
            <person name="Wu F."/>
            <person name="Chen Y."/>
            <person name="Wang J."/>
            <person name="Peng C."/>
            <person name="Meng J."/>
            <person name="Yang L."/>
            <person name="Liu J."/>
            <person name="Wen B."/>
            <person name="Zhang N."/>
            <person name="Huang Z."/>
            <person name="Zhu Q."/>
            <person name="Feng Y."/>
            <person name="Mount A."/>
            <person name="Hedgecock D."/>
            <person name="Xu Z."/>
            <person name="Liu Y."/>
            <person name="Domazet-Loso T."/>
            <person name="Du Y."/>
            <person name="Sun X."/>
            <person name="Zhang S."/>
            <person name="Liu B."/>
            <person name="Cheng P."/>
            <person name="Jiang X."/>
            <person name="Li J."/>
            <person name="Fan D."/>
            <person name="Wang W."/>
            <person name="Fu W."/>
            <person name="Wang T."/>
            <person name="Wang B."/>
            <person name="Zhang J."/>
            <person name="Peng Z."/>
            <person name="Li Y."/>
            <person name="Li N."/>
            <person name="Wang J."/>
            <person name="Chen M."/>
            <person name="He Y."/>
            <person name="Tan F."/>
            <person name="Song X."/>
            <person name="Zheng Q."/>
            <person name="Huang R."/>
            <person name="Yang H."/>
            <person name="Du X."/>
            <person name="Chen L."/>
            <person name="Yang M."/>
            <person name="Gaffney P.M."/>
            <person name="Wang S."/>
            <person name="Luo L."/>
            <person name="She Z."/>
            <person name="Ming Y."/>
            <person name="Huang W."/>
            <person name="Zhang S."/>
            <person name="Huang B."/>
            <person name="Zhang Y."/>
            <person name="Qu T."/>
            <person name="Ni P."/>
            <person name="Miao G."/>
            <person name="Wang J."/>
            <person name="Wang Q."/>
            <person name="Steinberg C.E."/>
            <person name="Wang H."/>
            <person name="Li N."/>
            <person name="Qian L."/>
            <person name="Zhang G."/>
            <person name="Li Y."/>
            <person name="Yang H."/>
            <person name="Liu X."/>
            <person name="Wang J."/>
            <person name="Yin Y."/>
            <person name="Wang J."/>
        </authorList>
    </citation>
    <scope>NUCLEOTIDE SEQUENCE [LARGE SCALE GENOMIC DNA]</scope>
    <source>
        <strain evidence="3">05x7-T-G4-1.051#20</strain>
    </source>
</reference>
<evidence type="ECO:0000256" key="2">
    <source>
        <dbReference type="SAM" id="Phobius"/>
    </source>
</evidence>
<dbReference type="InParanoid" id="K1RWI8"/>
<keyword evidence="2" id="KW-1133">Transmembrane helix</keyword>
<organism evidence="3">
    <name type="scientific">Magallana gigas</name>
    <name type="common">Pacific oyster</name>
    <name type="synonym">Crassostrea gigas</name>
    <dbReference type="NCBI Taxonomy" id="29159"/>
    <lineage>
        <taxon>Eukaryota</taxon>
        <taxon>Metazoa</taxon>
        <taxon>Spiralia</taxon>
        <taxon>Lophotrochozoa</taxon>
        <taxon>Mollusca</taxon>
        <taxon>Bivalvia</taxon>
        <taxon>Autobranchia</taxon>
        <taxon>Pteriomorphia</taxon>
        <taxon>Ostreida</taxon>
        <taxon>Ostreoidea</taxon>
        <taxon>Ostreidae</taxon>
        <taxon>Magallana</taxon>
    </lineage>
</organism>
<dbReference type="HOGENOM" id="CLU_2017413_0_0_1"/>
<keyword evidence="2" id="KW-0472">Membrane</keyword>